<protein>
    <submittedName>
        <fullName evidence="1">Uncharacterized protein</fullName>
    </submittedName>
</protein>
<evidence type="ECO:0000313" key="1">
    <source>
        <dbReference type="EMBL" id="KKL59797.1"/>
    </source>
</evidence>
<proteinExistence type="predicted"/>
<feature type="non-terminal residue" evidence="1">
    <location>
        <position position="45"/>
    </location>
</feature>
<dbReference type="EMBL" id="LAZR01029363">
    <property type="protein sequence ID" value="KKL59797.1"/>
    <property type="molecule type" value="Genomic_DNA"/>
</dbReference>
<reference evidence="1" key="1">
    <citation type="journal article" date="2015" name="Nature">
        <title>Complex archaea that bridge the gap between prokaryotes and eukaryotes.</title>
        <authorList>
            <person name="Spang A."/>
            <person name="Saw J.H."/>
            <person name="Jorgensen S.L."/>
            <person name="Zaremba-Niedzwiedzka K."/>
            <person name="Martijn J."/>
            <person name="Lind A.E."/>
            <person name="van Eijk R."/>
            <person name="Schleper C."/>
            <person name="Guy L."/>
            <person name="Ettema T.J."/>
        </authorList>
    </citation>
    <scope>NUCLEOTIDE SEQUENCE</scope>
</reference>
<accession>A0A0F9G9B2</accession>
<name>A0A0F9G9B2_9ZZZZ</name>
<gene>
    <name evidence="1" type="ORF">LCGC14_2211710</name>
</gene>
<comment type="caution">
    <text evidence="1">The sequence shown here is derived from an EMBL/GenBank/DDBJ whole genome shotgun (WGS) entry which is preliminary data.</text>
</comment>
<sequence length="45" mass="5381">MIAAIYARDPFIFVRARSGKWAAFAETMELVINYYWKELKLKKKI</sequence>
<organism evidence="1">
    <name type="scientific">marine sediment metagenome</name>
    <dbReference type="NCBI Taxonomy" id="412755"/>
    <lineage>
        <taxon>unclassified sequences</taxon>
        <taxon>metagenomes</taxon>
        <taxon>ecological metagenomes</taxon>
    </lineage>
</organism>
<dbReference type="AlphaFoldDB" id="A0A0F9G9B2"/>